<gene>
    <name evidence="3" type="ORF">J2W36_005193</name>
</gene>
<evidence type="ECO:0000313" key="4">
    <source>
        <dbReference type="Proteomes" id="UP001226867"/>
    </source>
</evidence>
<accession>A0ABT9SFB5</accession>
<dbReference type="InterPro" id="IPR029058">
    <property type="entry name" value="AB_hydrolase_fold"/>
</dbReference>
<keyword evidence="4" id="KW-1185">Reference proteome</keyword>
<organism evidence="3 4">
    <name type="scientific">Variovorax ginsengisoli</name>
    <dbReference type="NCBI Taxonomy" id="363844"/>
    <lineage>
        <taxon>Bacteria</taxon>
        <taxon>Pseudomonadati</taxon>
        <taxon>Pseudomonadota</taxon>
        <taxon>Betaproteobacteria</taxon>
        <taxon>Burkholderiales</taxon>
        <taxon>Comamonadaceae</taxon>
        <taxon>Variovorax</taxon>
    </lineage>
</organism>
<feature type="domain" description="Alpha/beta hydrolase fold-3" evidence="2">
    <location>
        <begin position="55"/>
        <end position="250"/>
    </location>
</feature>
<dbReference type="RefSeq" id="WP_307692643.1">
    <property type="nucleotide sequence ID" value="NZ_JAUSRO010000023.1"/>
</dbReference>
<proteinExistence type="predicted"/>
<dbReference type="PANTHER" id="PTHR48081:SF8">
    <property type="entry name" value="ALPHA_BETA HYDROLASE FOLD-3 DOMAIN-CONTAINING PROTEIN-RELATED"/>
    <property type="match status" value="1"/>
</dbReference>
<dbReference type="InterPro" id="IPR050300">
    <property type="entry name" value="GDXG_lipolytic_enzyme"/>
</dbReference>
<sequence length="299" mass="31707">MSISSSPLASELPACTELLADEKEITILLPGREPVRARSYGVRARQPVGSATPLVLHFHGGNFVCGDLEQGRNVARMLVDAGAAVVSMAYPLAPLHPFPDAIEVGYEALAWLYKHRAKFAGKGARVYLAGEEAGGNLAAALALIARDRAHPPLAGQILVSPMLDPCVGTASLRKAMGDASACKYSEGWQQYLRCPRDAEHPYAVPGSASRLVDIAPTLVLTGQDDPMRDEAVKYAKRLADAGIDARCCVVDQARNWPDALAEPPTQCACSRAVTAEFRSFFAGGEAQPAPSATAPQPPH</sequence>
<dbReference type="PANTHER" id="PTHR48081">
    <property type="entry name" value="AB HYDROLASE SUPERFAMILY PROTEIN C4A8.06C"/>
    <property type="match status" value="1"/>
</dbReference>
<protein>
    <submittedName>
        <fullName evidence="3">Acetyl esterase/lipase</fullName>
    </submittedName>
</protein>
<dbReference type="Gene3D" id="3.40.50.1820">
    <property type="entry name" value="alpha/beta hydrolase"/>
    <property type="match status" value="1"/>
</dbReference>
<evidence type="ECO:0000313" key="3">
    <source>
        <dbReference type="EMBL" id="MDP9902915.1"/>
    </source>
</evidence>
<evidence type="ECO:0000259" key="2">
    <source>
        <dbReference type="Pfam" id="PF07859"/>
    </source>
</evidence>
<comment type="caution">
    <text evidence="3">The sequence shown here is derived from an EMBL/GenBank/DDBJ whole genome shotgun (WGS) entry which is preliminary data.</text>
</comment>
<dbReference type="InterPro" id="IPR013094">
    <property type="entry name" value="AB_hydrolase_3"/>
</dbReference>
<name>A0ABT9SFB5_9BURK</name>
<keyword evidence="1" id="KW-0378">Hydrolase</keyword>
<dbReference type="Proteomes" id="UP001226867">
    <property type="component" value="Unassembled WGS sequence"/>
</dbReference>
<reference evidence="3 4" key="1">
    <citation type="submission" date="2023-07" db="EMBL/GenBank/DDBJ databases">
        <title>Sorghum-associated microbial communities from plants grown in Nebraska, USA.</title>
        <authorList>
            <person name="Schachtman D."/>
        </authorList>
    </citation>
    <scope>NUCLEOTIDE SEQUENCE [LARGE SCALE GENOMIC DNA]</scope>
    <source>
        <strain evidence="3 4">DS1607</strain>
    </source>
</reference>
<dbReference type="SUPFAM" id="SSF53474">
    <property type="entry name" value="alpha/beta-Hydrolases"/>
    <property type="match status" value="1"/>
</dbReference>
<dbReference type="Pfam" id="PF07859">
    <property type="entry name" value="Abhydrolase_3"/>
    <property type="match status" value="1"/>
</dbReference>
<dbReference type="EMBL" id="JAUSRO010000023">
    <property type="protein sequence ID" value="MDP9902915.1"/>
    <property type="molecule type" value="Genomic_DNA"/>
</dbReference>
<evidence type="ECO:0000256" key="1">
    <source>
        <dbReference type="ARBA" id="ARBA00022801"/>
    </source>
</evidence>